<evidence type="ECO:0000313" key="2">
    <source>
        <dbReference type="EMBL" id="PYI16921.1"/>
    </source>
</evidence>
<keyword evidence="1" id="KW-1133">Transmembrane helix</keyword>
<dbReference type="EMBL" id="KZ825163">
    <property type="protein sequence ID" value="PYI16921.1"/>
    <property type="molecule type" value="Genomic_DNA"/>
</dbReference>
<dbReference type="InterPro" id="IPR009571">
    <property type="entry name" value="SUR7/Rim9-like_fungi"/>
</dbReference>
<dbReference type="Proteomes" id="UP000249829">
    <property type="component" value="Unassembled WGS sequence"/>
</dbReference>
<dbReference type="AlphaFoldDB" id="A0A2V5H097"/>
<dbReference type="PANTHER" id="PTHR28019:SF7">
    <property type="entry name" value="SUR7 PROTEIN"/>
    <property type="match status" value="1"/>
</dbReference>
<feature type="transmembrane region" description="Helical" evidence="1">
    <location>
        <begin position="245"/>
        <end position="265"/>
    </location>
</feature>
<protein>
    <submittedName>
        <fullName evidence="2">Uncharacterized protein</fullName>
    </submittedName>
</protein>
<organism evidence="2 3">
    <name type="scientific">Aspergillus violaceofuscus (strain CBS 115571)</name>
    <dbReference type="NCBI Taxonomy" id="1450538"/>
    <lineage>
        <taxon>Eukaryota</taxon>
        <taxon>Fungi</taxon>
        <taxon>Dikarya</taxon>
        <taxon>Ascomycota</taxon>
        <taxon>Pezizomycotina</taxon>
        <taxon>Eurotiomycetes</taxon>
        <taxon>Eurotiomycetidae</taxon>
        <taxon>Eurotiales</taxon>
        <taxon>Aspergillaceae</taxon>
        <taxon>Aspergillus</taxon>
    </lineage>
</organism>
<dbReference type="GO" id="GO:0005886">
    <property type="term" value="C:plasma membrane"/>
    <property type="evidence" value="ECO:0007669"/>
    <property type="project" value="InterPro"/>
</dbReference>
<feature type="transmembrane region" description="Helical" evidence="1">
    <location>
        <begin position="205"/>
        <end position="225"/>
    </location>
</feature>
<keyword evidence="1" id="KW-0812">Transmembrane</keyword>
<dbReference type="InterPro" id="IPR052413">
    <property type="entry name" value="SUR7_domain"/>
</dbReference>
<keyword evidence="1" id="KW-0472">Membrane</keyword>
<accession>A0A2V5H097</accession>
<evidence type="ECO:0000256" key="1">
    <source>
        <dbReference type="SAM" id="Phobius"/>
    </source>
</evidence>
<name>A0A2V5H097_ASPV1</name>
<dbReference type="OMA" id="TMSYCTG"/>
<dbReference type="Pfam" id="PF06687">
    <property type="entry name" value="SUR7"/>
    <property type="match status" value="1"/>
</dbReference>
<sequence length="303" mass="32763">MSSLRSLLPVIGSFSAFLLGILCLFAGSQRQFLPQGNLLTLYTSGAGGDGAPDFFTIYPMSYCVGYQETCVIDEKTNTTTIQDRITECSDRSVLFEFNPGDAIQQALGNPPTGLQPGSWPSCITDDFHALKPTNTTMVLFLIFGTVAAIVAIALRIWTIASARASRPDYASQPPRYPGTGTELETPPTSVEFYAFLVSPCLRLRLIVFSFGVAATIASVIAKEFVDLISETGSEKGISAVGGNTFQGMIWTAVMLQLLGTLHDYIAIVTYRRASSEEYGSPSSPQGEQCSEQKRLVVVEEDDC</sequence>
<dbReference type="PANTHER" id="PTHR28019">
    <property type="entry name" value="CELL MEMBRANE PROTEIN YLR413W-RELATED"/>
    <property type="match status" value="1"/>
</dbReference>
<dbReference type="GO" id="GO:0031505">
    <property type="term" value="P:fungal-type cell wall organization"/>
    <property type="evidence" value="ECO:0007669"/>
    <property type="project" value="TreeGrafter"/>
</dbReference>
<keyword evidence="3" id="KW-1185">Reference proteome</keyword>
<evidence type="ECO:0000313" key="3">
    <source>
        <dbReference type="Proteomes" id="UP000249829"/>
    </source>
</evidence>
<feature type="transmembrane region" description="Helical" evidence="1">
    <location>
        <begin position="137"/>
        <end position="157"/>
    </location>
</feature>
<reference evidence="2 3" key="1">
    <citation type="submission" date="2018-02" db="EMBL/GenBank/DDBJ databases">
        <title>The genomes of Aspergillus section Nigri reveals drivers in fungal speciation.</title>
        <authorList>
            <consortium name="DOE Joint Genome Institute"/>
            <person name="Vesth T.C."/>
            <person name="Nybo J."/>
            <person name="Theobald S."/>
            <person name="Brandl J."/>
            <person name="Frisvad J.C."/>
            <person name="Nielsen K.F."/>
            <person name="Lyhne E.K."/>
            <person name="Kogle M.E."/>
            <person name="Kuo A."/>
            <person name="Riley R."/>
            <person name="Clum A."/>
            <person name="Nolan M."/>
            <person name="Lipzen A."/>
            <person name="Salamov A."/>
            <person name="Henrissat B."/>
            <person name="Wiebenga A."/>
            <person name="De vries R.P."/>
            <person name="Grigoriev I.V."/>
            <person name="Mortensen U.H."/>
            <person name="Andersen M.R."/>
            <person name="Baker S.E."/>
        </authorList>
    </citation>
    <scope>NUCLEOTIDE SEQUENCE [LARGE SCALE GENOMIC DNA]</scope>
    <source>
        <strain evidence="2 3">CBS 115571</strain>
    </source>
</reference>
<dbReference type="GO" id="GO:0051285">
    <property type="term" value="C:cell cortex of cell tip"/>
    <property type="evidence" value="ECO:0007669"/>
    <property type="project" value="TreeGrafter"/>
</dbReference>
<gene>
    <name evidence="2" type="ORF">BO99DRAFT_339090</name>
</gene>
<proteinExistence type="predicted"/>